<feature type="region of interest" description="Disordered" evidence="1">
    <location>
        <begin position="72"/>
        <end position="95"/>
    </location>
</feature>
<accession>A0A2I2KWS7</accession>
<feature type="compositionally biased region" description="Gly residues" evidence="1">
    <location>
        <begin position="22"/>
        <end position="31"/>
    </location>
</feature>
<proteinExistence type="predicted"/>
<gene>
    <name evidence="2" type="ORF">FRACA_4080004</name>
</gene>
<evidence type="ECO:0000256" key="1">
    <source>
        <dbReference type="SAM" id="MobiDB-lite"/>
    </source>
</evidence>
<keyword evidence="3" id="KW-1185">Reference proteome</keyword>
<feature type="region of interest" description="Disordered" evidence="1">
    <location>
        <begin position="22"/>
        <end position="44"/>
    </location>
</feature>
<evidence type="ECO:0000313" key="3">
    <source>
        <dbReference type="Proteomes" id="UP000234331"/>
    </source>
</evidence>
<dbReference type="EMBL" id="FZMO01000344">
    <property type="protein sequence ID" value="SNQ50121.1"/>
    <property type="molecule type" value="Genomic_DNA"/>
</dbReference>
<dbReference type="AlphaFoldDB" id="A0A2I2KWS7"/>
<organism evidence="2 3">
    <name type="scientific">Frankia canadensis</name>
    <dbReference type="NCBI Taxonomy" id="1836972"/>
    <lineage>
        <taxon>Bacteria</taxon>
        <taxon>Bacillati</taxon>
        <taxon>Actinomycetota</taxon>
        <taxon>Actinomycetes</taxon>
        <taxon>Frankiales</taxon>
        <taxon>Frankiaceae</taxon>
        <taxon>Frankia</taxon>
    </lineage>
</organism>
<name>A0A2I2KWS7_9ACTN</name>
<reference evidence="2 3" key="1">
    <citation type="submission" date="2017-06" db="EMBL/GenBank/DDBJ databases">
        <authorList>
            <person name="Kim H.J."/>
            <person name="Triplett B.A."/>
        </authorList>
    </citation>
    <scope>NUCLEOTIDE SEQUENCE [LARGE SCALE GENOMIC DNA]</scope>
    <source>
        <strain evidence="2">FRACA_ARgP5</strain>
    </source>
</reference>
<dbReference type="Proteomes" id="UP000234331">
    <property type="component" value="Unassembled WGS sequence"/>
</dbReference>
<protein>
    <submittedName>
        <fullName evidence="2">Uncharacterized protein</fullName>
    </submittedName>
</protein>
<feature type="compositionally biased region" description="Basic residues" evidence="1">
    <location>
        <begin position="32"/>
        <end position="41"/>
    </location>
</feature>
<evidence type="ECO:0000313" key="2">
    <source>
        <dbReference type="EMBL" id="SNQ50121.1"/>
    </source>
</evidence>
<sequence length="95" mass="10308">MLGGTRPGLLCGPRPGLLGGNALRGGGYGGSGRRRWHRRRHGADSRSATCATRMAILCATCEKSVAIPRRCRAPVSRERTRWPAPSDGLRGWRAR</sequence>